<evidence type="ECO:0000256" key="10">
    <source>
        <dbReference type="SAM" id="Phobius"/>
    </source>
</evidence>
<feature type="domain" description="GOLD" evidence="12">
    <location>
        <begin position="29"/>
        <end position="112"/>
    </location>
</feature>
<feature type="coiled-coil region" evidence="9">
    <location>
        <begin position="130"/>
        <end position="157"/>
    </location>
</feature>
<evidence type="ECO:0000256" key="6">
    <source>
        <dbReference type="ARBA" id="ARBA00023136"/>
    </source>
</evidence>
<dbReference type="InterPro" id="IPR036598">
    <property type="entry name" value="GOLD_dom_sf"/>
</dbReference>
<keyword evidence="4 11" id="KW-0732">Signal</keyword>
<evidence type="ECO:0000256" key="7">
    <source>
        <dbReference type="ARBA" id="ARBA00037847"/>
    </source>
</evidence>
<comment type="subcellular location">
    <subcellularLocation>
        <location evidence="7">Endomembrane system</location>
        <topology evidence="7">Single-pass membrane protein</topology>
    </subcellularLocation>
    <subcellularLocation>
        <location evidence="1 8">Membrane</location>
        <topology evidence="1 8">Single-pass type I membrane protein</topology>
    </subcellularLocation>
</comment>
<dbReference type="Proteomes" id="UP000094801">
    <property type="component" value="Unassembled WGS sequence"/>
</dbReference>
<dbReference type="GO" id="GO:0012505">
    <property type="term" value="C:endomembrane system"/>
    <property type="evidence" value="ECO:0007669"/>
    <property type="project" value="UniProtKB-SubCell"/>
</dbReference>
<feature type="transmembrane region" description="Helical" evidence="10">
    <location>
        <begin position="172"/>
        <end position="198"/>
    </location>
</feature>
<evidence type="ECO:0000256" key="3">
    <source>
        <dbReference type="ARBA" id="ARBA00022692"/>
    </source>
</evidence>
<comment type="similarity">
    <text evidence="2 8">Belongs to the EMP24/GP25L family.</text>
</comment>
<dbReference type="PANTHER" id="PTHR22811">
    <property type="entry name" value="TRANSMEMBRANE EMP24 DOMAIN-CONTAINING PROTEIN"/>
    <property type="match status" value="1"/>
</dbReference>
<name>A0A1E4T825_9ASCO</name>
<evidence type="ECO:0000256" key="1">
    <source>
        <dbReference type="ARBA" id="ARBA00004479"/>
    </source>
</evidence>
<dbReference type="Pfam" id="PF01105">
    <property type="entry name" value="EMP24_GP25L"/>
    <property type="match status" value="1"/>
</dbReference>
<dbReference type="OrthoDB" id="1929172at2759"/>
<sequence>MNKFICIFSLLIAYVNATALTFTLQPSAKSCFYIFTTEPKSKIGYYFAVQAGGSFDIDYSIKAPDGKYIVQEEKKRQGDWIFNAETAGEYEFCFSNEMSTFAEKVVDFEVKLDDDFKASLPDAPTENIAVEGMQRSIKNIEDKLASLQNTLHYYKTRNNRNQSTVRSTEGRIFWFSIFDVILMCSMAVLQVLVVKFFFQGSRKQLV</sequence>
<gene>
    <name evidence="13" type="ORF">CANARDRAFT_228267</name>
</gene>
<feature type="signal peptide" evidence="11">
    <location>
        <begin position="1"/>
        <end position="17"/>
    </location>
</feature>
<dbReference type="PROSITE" id="PS50866">
    <property type="entry name" value="GOLD"/>
    <property type="match status" value="1"/>
</dbReference>
<proteinExistence type="inferred from homology"/>
<dbReference type="SUPFAM" id="SSF101576">
    <property type="entry name" value="Supernatant protein factor (SPF), C-terminal domain"/>
    <property type="match status" value="1"/>
</dbReference>
<evidence type="ECO:0000256" key="8">
    <source>
        <dbReference type="RuleBase" id="RU003827"/>
    </source>
</evidence>
<feature type="chain" id="PRO_5009163088" description="GOLD domain-containing protein" evidence="11">
    <location>
        <begin position="18"/>
        <end position="206"/>
    </location>
</feature>
<keyword evidence="14" id="KW-1185">Reference proteome</keyword>
<reference evidence="14" key="1">
    <citation type="submission" date="2016-04" db="EMBL/GenBank/DDBJ databases">
        <title>Comparative genomics of biotechnologically important yeasts.</title>
        <authorList>
            <consortium name="DOE Joint Genome Institute"/>
            <person name="Riley R."/>
            <person name="Haridas S."/>
            <person name="Wolfe K.H."/>
            <person name="Lopes M.R."/>
            <person name="Hittinger C.T."/>
            <person name="Goker M."/>
            <person name="Salamov A."/>
            <person name="Wisecaver J."/>
            <person name="Long T.M."/>
            <person name="Aerts A.L."/>
            <person name="Barry K."/>
            <person name="Choi C."/>
            <person name="Clum A."/>
            <person name="Coughlan A.Y."/>
            <person name="Deshpande S."/>
            <person name="Douglass A.P."/>
            <person name="Hanson S.J."/>
            <person name="Klenk H.-P."/>
            <person name="Labutti K."/>
            <person name="Lapidus A."/>
            <person name="Lindquist E."/>
            <person name="Lipzen A."/>
            <person name="Meier-Kolthoff J.P."/>
            <person name="Ohm R.A."/>
            <person name="Otillar R.P."/>
            <person name="Pangilinan J."/>
            <person name="Peng Y."/>
            <person name="Rokas A."/>
            <person name="Rosa C.A."/>
            <person name="Scheuner C."/>
            <person name="Sibirny A.A."/>
            <person name="Slot J.C."/>
            <person name="Stielow J.B."/>
            <person name="Sun H."/>
            <person name="Kurtzman C.P."/>
            <person name="Blackwell M."/>
            <person name="Grigoriev I.V."/>
            <person name="Jeffries T.W."/>
        </authorList>
    </citation>
    <scope>NUCLEOTIDE SEQUENCE [LARGE SCALE GENOMIC DNA]</scope>
    <source>
        <strain evidence="14">NRRL YB-2248</strain>
    </source>
</reference>
<evidence type="ECO:0000256" key="4">
    <source>
        <dbReference type="ARBA" id="ARBA00022729"/>
    </source>
</evidence>
<organism evidence="13 14">
    <name type="scientific">[Candida] arabinofermentans NRRL YB-2248</name>
    <dbReference type="NCBI Taxonomy" id="983967"/>
    <lineage>
        <taxon>Eukaryota</taxon>
        <taxon>Fungi</taxon>
        <taxon>Dikarya</taxon>
        <taxon>Ascomycota</taxon>
        <taxon>Saccharomycotina</taxon>
        <taxon>Pichiomycetes</taxon>
        <taxon>Pichiales</taxon>
        <taxon>Pichiaceae</taxon>
        <taxon>Ogataea</taxon>
        <taxon>Ogataea/Candida clade</taxon>
    </lineage>
</organism>
<accession>A0A1E4T825</accession>
<keyword evidence="9" id="KW-0175">Coiled coil</keyword>
<dbReference type="STRING" id="983967.A0A1E4T825"/>
<dbReference type="EMBL" id="KV453847">
    <property type="protein sequence ID" value="ODV87892.1"/>
    <property type="molecule type" value="Genomic_DNA"/>
</dbReference>
<keyword evidence="3 8" id="KW-0812">Transmembrane</keyword>
<evidence type="ECO:0000256" key="9">
    <source>
        <dbReference type="SAM" id="Coils"/>
    </source>
</evidence>
<dbReference type="SMART" id="SM01190">
    <property type="entry name" value="EMP24_GP25L"/>
    <property type="match status" value="1"/>
</dbReference>
<dbReference type="InterPro" id="IPR015720">
    <property type="entry name" value="Emp24-like"/>
</dbReference>
<protein>
    <recommendedName>
        <fullName evidence="12">GOLD domain-containing protein</fullName>
    </recommendedName>
</protein>
<keyword evidence="5 10" id="KW-1133">Transmembrane helix</keyword>
<dbReference type="InterPro" id="IPR009038">
    <property type="entry name" value="GOLD_dom"/>
</dbReference>
<evidence type="ECO:0000256" key="11">
    <source>
        <dbReference type="SAM" id="SignalP"/>
    </source>
</evidence>
<evidence type="ECO:0000313" key="13">
    <source>
        <dbReference type="EMBL" id="ODV87892.1"/>
    </source>
</evidence>
<dbReference type="GO" id="GO:0016020">
    <property type="term" value="C:membrane"/>
    <property type="evidence" value="ECO:0007669"/>
    <property type="project" value="UniProtKB-SubCell"/>
</dbReference>
<dbReference type="AlphaFoldDB" id="A0A1E4T825"/>
<keyword evidence="6 10" id="KW-0472">Membrane</keyword>
<evidence type="ECO:0000256" key="5">
    <source>
        <dbReference type="ARBA" id="ARBA00022989"/>
    </source>
</evidence>
<evidence type="ECO:0000313" key="14">
    <source>
        <dbReference type="Proteomes" id="UP000094801"/>
    </source>
</evidence>
<evidence type="ECO:0000256" key="2">
    <source>
        <dbReference type="ARBA" id="ARBA00007104"/>
    </source>
</evidence>
<evidence type="ECO:0000259" key="12">
    <source>
        <dbReference type="PROSITE" id="PS50866"/>
    </source>
</evidence>